<dbReference type="GO" id="GO:0000981">
    <property type="term" value="F:DNA-binding transcription factor activity, RNA polymerase II-specific"/>
    <property type="evidence" value="ECO:0007669"/>
    <property type="project" value="InterPro"/>
</dbReference>
<dbReference type="CDD" id="cd12148">
    <property type="entry name" value="fungal_TF_MHR"/>
    <property type="match status" value="1"/>
</dbReference>
<keyword evidence="11" id="KW-1185">Reference proteome</keyword>
<feature type="domain" description="C2H2-type" evidence="9">
    <location>
        <begin position="35"/>
        <end position="64"/>
    </location>
</feature>
<dbReference type="InterPro" id="IPR007219">
    <property type="entry name" value="XnlR_reg_dom"/>
</dbReference>
<organism evidence="10 11">
    <name type="scientific">Tremella mesenterica</name>
    <name type="common">Jelly fungus</name>
    <dbReference type="NCBI Taxonomy" id="5217"/>
    <lineage>
        <taxon>Eukaryota</taxon>
        <taxon>Fungi</taxon>
        <taxon>Dikarya</taxon>
        <taxon>Basidiomycota</taxon>
        <taxon>Agaricomycotina</taxon>
        <taxon>Tremellomycetes</taxon>
        <taxon>Tremellales</taxon>
        <taxon>Tremellaceae</taxon>
        <taxon>Tremella</taxon>
    </lineage>
</organism>
<keyword evidence="5" id="KW-0862">Zinc</keyword>
<name>A0A4Q1BJ05_TREME</name>
<dbReference type="SMART" id="SM00355">
    <property type="entry name" value="ZnF_C2H2"/>
    <property type="match status" value="2"/>
</dbReference>
<dbReference type="PANTHER" id="PTHR40626:SF11">
    <property type="entry name" value="ZINC FINGER PROTEIN YPR022C"/>
    <property type="match status" value="1"/>
</dbReference>
<accession>A0A4Q1BJ05</accession>
<dbReference type="InterPro" id="IPR051059">
    <property type="entry name" value="VerF-like"/>
</dbReference>
<evidence type="ECO:0000256" key="3">
    <source>
        <dbReference type="ARBA" id="ARBA00022737"/>
    </source>
</evidence>
<dbReference type="GO" id="GO:0000978">
    <property type="term" value="F:RNA polymerase II cis-regulatory region sequence-specific DNA binding"/>
    <property type="evidence" value="ECO:0007669"/>
    <property type="project" value="InterPro"/>
</dbReference>
<dbReference type="GO" id="GO:0000785">
    <property type="term" value="C:chromatin"/>
    <property type="evidence" value="ECO:0007669"/>
    <property type="project" value="TreeGrafter"/>
</dbReference>
<dbReference type="GO" id="GO:0006351">
    <property type="term" value="P:DNA-templated transcription"/>
    <property type="evidence" value="ECO:0007669"/>
    <property type="project" value="InterPro"/>
</dbReference>
<dbReference type="InParanoid" id="A0A4Q1BJ05"/>
<evidence type="ECO:0000313" key="10">
    <source>
        <dbReference type="EMBL" id="RXK37673.1"/>
    </source>
</evidence>
<evidence type="ECO:0000256" key="1">
    <source>
        <dbReference type="ARBA" id="ARBA00004123"/>
    </source>
</evidence>
<dbReference type="Gene3D" id="3.30.160.60">
    <property type="entry name" value="Classic Zinc Finger"/>
    <property type="match status" value="2"/>
</dbReference>
<dbReference type="Pfam" id="PF04082">
    <property type="entry name" value="Fungal_trans"/>
    <property type="match status" value="1"/>
</dbReference>
<dbReference type="AlphaFoldDB" id="A0A4Q1BJ05"/>
<reference evidence="10 11" key="1">
    <citation type="submission" date="2016-06" db="EMBL/GenBank/DDBJ databases">
        <title>Evolution of pathogenesis and genome organization in the Tremellales.</title>
        <authorList>
            <person name="Cuomo C."/>
            <person name="Litvintseva A."/>
            <person name="Heitman J."/>
            <person name="Chen Y."/>
            <person name="Sun S."/>
            <person name="Springer D."/>
            <person name="Dromer F."/>
            <person name="Young S."/>
            <person name="Zeng Q."/>
            <person name="Chapman S."/>
            <person name="Gujja S."/>
            <person name="Saif S."/>
            <person name="Birren B."/>
        </authorList>
    </citation>
    <scope>NUCLEOTIDE SEQUENCE [LARGE SCALE GENOMIC DNA]</scope>
    <source>
        <strain evidence="10 11">ATCC 28783</strain>
    </source>
</reference>
<feature type="compositionally biased region" description="Polar residues" evidence="8">
    <location>
        <begin position="839"/>
        <end position="848"/>
    </location>
</feature>
<evidence type="ECO:0000256" key="4">
    <source>
        <dbReference type="ARBA" id="ARBA00022771"/>
    </source>
</evidence>
<comment type="caution">
    <text evidence="10">The sequence shown here is derived from an EMBL/GenBank/DDBJ whole genome shotgun (WGS) entry which is preliminary data.</text>
</comment>
<dbReference type="Pfam" id="PF00096">
    <property type="entry name" value="zf-C2H2"/>
    <property type="match status" value="1"/>
</dbReference>
<feature type="compositionally biased region" description="Polar residues" evidence="8">
    <location>
        <begin position="272"/>
        <end position="285"/>
    </location>
</feature>
<evidence type="ECO:0000256" key="5">
    <source>
        <dbReference type="ARBA" id="ARBA00022833"/>
    </source>
</evidence>
<keyword evidence="6" id="KW-0539">Nucleus</keyword>
<evidence type="ECO:0000256" key="6">
    <source>
        <dbReference type="ARBA" id="ARBA00023242"/>
    </source>
</evidence>
<dbReference type="SUPFAM" id="SSF57667">
    <property type="entry name" value="beta-beta-alpha zinc fingers"/>
    <property type="match status" value="1"/>
</dbReference>
<dbReference type="PANTHER" id="PTHR40626">
    <property type="entry name" value="MIP31509P"/>
    <property type="match status" value="1"/>
</dbReference>
<evidence type="ECO:0000256" key="8">
    <source>
        <dbReference type="SAM" id="MobiDB-lite"/>
    </source>
</evidence>
<dbReference type="Proteomes" id="UP000289152">
    <property type="component" value="Unassembled WGS sequence"/>
</dbReference>
<dbReference type="InterPro" id="IPR036236">
    <property type="entry name" value="Znf_C2H2_sf"/>
</dbReference>
<feature type="compositionally biased region" description="Basic and acidic residues" evidence="8">
    <location>
        <begin position="24"/>
        <end position="34"/>
    </location>
</feature>
<feature type="compositionally biased region" description="Acidic residues" evidence="8">
    <location>
        <begin position="150"/>
        <end position="160"/>
    </location>
</feature>
<sequence length="946" mass="105273">MPSRRPSAVTVNGEDSPLASSRARGRENGKEKETFGCPFPGCNQFYSRLEYLKRHQRKHQDVRPFLCADCRKAFARSDVLLRHRRRCHPTPPPPDQISKSPPPPARAYPGVPVSASRDDAHNRSPTRTKRVRPASSSSSTERAQRRRLSDDDEDDEDDEGAYPGENSAYQPHGLDDGDIYGLNNGYYPQNSETINYAPQLPIPIFQQQSGYHNLEDASALLSMAYPGGLPAADTSAVVAGQRVVPDWNEGQTLHMMMEHTNKATDVQRKDSSGTASDHSGQNDTLPESMGNFLGTMNWLSSGASGHRQCGAEGDTPPNHPSPRPTSPFPLSSLFSPSAFGLSLLEGAAQPSTESDEDNNQTVMSILESLSKYEVPQTRVNPNPERPILRIDNASYRNRMGEEPLNRSGKFYLPADRFAGCYQIPHWALPPLRVLSLMANRTFHTVLNHLSFVHTPTFKLIDTAACLAFAMCTVGGIRTGAQRKNYTINGQRVNPQTYYEQLISGPVTPNQSWEQIYTDNYISGGRDQTDEDLKKVEEWYNAPIVRNEKTNMLVKSFSLAQGVLMTEYNVALLQALILYNAPFFLSEDESERTLANMGLGTIVNISRQVGFFNTELEHFNTTIELPQEPTTANDLDLYWRRWVQLETRRRTAFLVYLLDTISALESSLQCILSPSELCLLPLPATDALWRAETAEQWLAAAKEARVMTLDEAMRRLFFLPTYGSFEEMHEKADTKGLNLLCEFELGPFARVAMIISLLRGVIDIGEGKRDRGDWRDLTDLWVNCSWLKPGTKMLSQTGADIGPVSRESLRGRFGMALQRWREGWDFDSLCPAPTPFTPSGGASTSTSESPPGLDPSSRSSSSSSDTNRFGKLNYCEEALPFYWLAQALLSVLNTSPPRESGWNAFSQISYSDMLKSSRTFTRMGEGVASGTFTPGANLSSGMLTMYT</sequence>
<dbReference type="GO" id="GO:0005634">
    <property type="term" value="C:nucleus"/>
    <property type="evidence" value="ECO:0007669"/>
    <property type="project" value="UniProtKB-SubCell"/>
</dbReference>
<feature type="region of interest" description="Disordered" evidence="8">
    <location>
        <begin position="834"/>
        <end position="865"/>
    </location>
</feature>
<evidence type="ECO:0000256" key="7">
    <source>
        <dbReference type="PROSITE-ProRule" id="PRU00042"/>
    </source>
</evidence>
<evidence type="ECO:0000259" key="9">
    <source>
        <dbReference type="PROSITE" id="PS50157"/>
    </source>
</evidence>
<dbReference type="STRING" id="5217.A0A4Q1BJ05"/>
<keyword evidence="2" id="KW-0479">Metal-binding</keyword>
<comment type="subcellular location">
    <subcellularLocation>
        <location evidence="1">Nucleus</location>
    </subcellularLocation>
</comment>
<dbReference type="VEuPathDB" id="FungiDB:TREMEDRAFT_63728"/>
<dbReference type="InterPro" id="IPR013087">
    <property type="entry name" value="Znf_C2H2_type"/>
</dbReference>
<dbReference type="PROSITE" id="PS50157">
    <property type="entry name" value="ZINC_FINGER_C2H2_2"/>
    <property type="match status" value="2"/>
</dbReference>
<dbReference type="OrthoDB" id="1405595at2759"/>
<feature type="region of interest" description="Disordered" evidence="8">
    <location>
        <begin position="1"/>
        <end position="35"/>
    </location>
</feature>
<feature type="domain" description="C2H2-type" evidence="9">
    <location>
        <begin position="65"/>
        <end position="93"/>
    </location>
</feature>
<evidence type="ECO:0000256" key="2">
    <source>
        <dbReference type="ARBA" id="ARBA00022723"/>
    </source>
</evidence>
<feature type="compositionally biased region" description="Pro residues" evidence="8">
    <location>
        <begin position="89"/>
        <end position="106"/>
    </location>
</feature>
<feature type="region of interest" description="Disordered" evidence="8">
    <location>
        <begin position="85"/>
        <end position="184"/>
    </location>
</feature>
<protein>
    <recommendedName>
        <fullName evidence="9">C2H2-type domain-containing protein</fullName>
    </recommendedName>
</protein>
<gene>
    <name evidence="10" type="ORF">M231_05085</name>
</gene>
<feature type="region of interest" description="Disordered" evidence="8">
    <location>
        <begin position="263"/>
        <end position="331"/>
    </location>
</feature>
<keyword evidence="3" id="KW-0677">Repeat</keyword>
<dbReference type="PROSITE" id="PS00028">
    <property type="entry name" value="ZINC_FINGER_C2H2_1"/>
    <property type="match status" value="2"/>
</dbReference>
<feature type="compositionally biased region" description="Pro residues" evidence="8">
    <location>
        <begin position="317"/>
        <end position="327"/>
    </location>
</feature>
<dbReference type="EMBL" id="SDIL01000063">
    <property type="protein sequence ID" value="RXK37673.1"/>
    <property type="molecule type" value="Genomic_DNA"/>
</dbReference>
<dbReference type="GO" id="GO:0008270">
    <property type="term" value="F:zinc ion binding"/>
    <property type="evidence" value="ECO:0007669"/>
    <property type="project" value="UniProtKB-KW"/>
</dbReference>
<proteinExistence type="predicted"/>
<keyword evidence="4 7" id="KW-0863">Zinc-finger</keyword>
<evidence type="ECO:0000313" key="11">
    <source>
        <dbReference type="Proteomes" id="UP000289152"/>
    </source>
</evidence>